<accession>A0ABU5DV41</accession>
<keyword evidence="4" id="KW-1185">Reference proteome</keyword>
<dbReference type="PROSITE" id="PS51186">
    <property type="entry name" value="GNAT"/>
    <property type="match status" value="1"/>
</dbReference>
<evidence type="ECO:0000256" key="1">
    <source>
        <dbReference type="SAM" id="MobiDB-lite"/>
    </source>
</evidence>
<feature type="domain" description="N-acetyltransferase" evidence="2">
    <location>
        <begin position="10"/>
        <end position="140"/>
    </location>
</feature>
<organism evidence="3 4">
    <name type="scientific">Dongia rigui</name>
    <dbReference type="NCBI Taxonomy" id="940149"/>
    <lineage>
        <taxon>Bacteria</taxon>
        <taxon>Pseudomonadati</taxon>
        <taxon>Pseudomonadota</taxon>
        <taxon>Alphaproteobacteria</taxon>
        <taxon>Rhodospirillales</taxon>
        <taxon>Dongiaceae</taxon>
        <taxon>Dongia</taxon>
    </lineage>
</organism>
<evidence type="ECO:0000313" key="4">
    <source>
        <dbReference type="Proteomes" id="UP001271769"/>
    </source>
</evidence>
<comment type="caution">
    <text evidence="3">The sequence shown here is derived from an EMBL/GenBank/DDBJ whole genome shotgun (WGS) entry which is preliminary data.</text>
</comment>
<dbReference type="Proteomes" id="UP001271769">
    <property type="component" value="Unassembled WGS sequence"/>
</dbReference>
<feature type="compositionally biased region" description="Basic and acidic residues" evidence="1">
    <location>
        <begin position="270"/>
        <end position="291"/>
    </location>
</feature>
<dbReference type="InterPro" id="IPR016181">
    <property type="entry name" value="Acyl_CoA_acyltransferase"/>
</dbReference>
<evidence type="ECO:0000259" key="2">
    <source>
        <dbReference type="PROSITE" id="PS51186"/>
    </source>
</evidence>
<proteinExistence type="predicted"/>
<evidence type="ECO:0000313" key="3">
    <source>
        <dbReference type="EMBL" id="MDY0871193.1"/>
    </source>
</evidence>
<dbReference type="EMBL" id="JAXCLX010000001">
    <property type="protein sequence ID" value="MDY0871193.1"/>
    <property type="molecule type" value="Genomic_DNA"/>
</dbReference>
<dbReference type="SUPFAM" id="SSF55729">
    <property type="entry name" value="Acyl-CoA N-acyltransferases (Nat)"/>
    <property type="match status" value="1"/>
</dbReference>
<gene>
    <name evidence="3" type="ORF">SMD31_04650</name>
</gene>
<feature type="compositionally biased region" description="Basic and acidic residues" evidence="1">
    <location>
        <begin position="217"/>
        <end position="254"/>
    </location>
</feature>
<dbReference type="Gene3D" id="3.40.630.30">
    <property type="match status" value="1"/>
</dbReference>
<dbReference type="InterPro" id="IPR000182">
    <property type="entry name" value="GNAT_dom"/>
</dbReference>
<reference evidence="3 4" key="1">
    <citation type="journal article" date="2013" name="Antonie Van Leeuwenhoek">
        <title>Dongia rigui sp. nov., isolated from freshwater of a large wetland in Korea.</title>
        <authorList>
            <person name="Baik K.S."/>
            <person name="Hwang Y.M."/>
            <person name="Choi J.S."/>
            <person name="Kwon J."/>
            <person name="Seong C.N."/>
        </authorList>
    </citation>
    <scope>NUCLEOTIDE SEQUENCE [LARGE SCALE GENOMIC DNA]</scope>
    <source>
        <strain evidence="3 4">04SU4-P</strain>
    </source>
</reference>
<name>A0ABU5DV41_9PROT</name>
<dbReference type="RefSeq" id="WP_320499558.1">
    <property type="nucleotide sequence ID" value="NZ_JAXCLX010000001.1"/>
</dbReference>
<sequence>MGVIERRSQIDVSVIKDMGALMQAMAIRSAVFIGEFGCGHDEEFDGNDFSATHIIAKVGGEPAGTMRLRYFADFVIPERLAVLPAFRKGRYGERGVAYALATFGFKLARMKGYRRFIGYSVLGLEQFWDRVAVASGGKVDRFGDHPIECSGSTCVGVFGSLEPMPGAIHPREDYHVLTACEAELPQHVGAKAEMLHSLSGESLLAALTHPGRRHTDHRADPRVEARVGDRRASDRRDADRRGNDRRAADRRGNEQRSNAFAMAAMGQDQRFGERRAFDRRAGDRRMADRRATGTAADRAPAQSEVQAA</sequence>
<protein>
    <recommendedName>
        <fullName evidence="2">N-acetyltransferase domain-containing protein</fullName>
    </recommendedName>
</protein>
<feature type="region of interest" description="Disordered" evidence="1">
    <location>
        <begin position="210"/>
        <end position="308"/>
    </location>
</feature>